<dbReference type="Gene3D" id="3.40.50.720">
    <property type="entry name" value="NAD(P)-binding Rossmann-like Domain"/>
    <property type="match status" value="1"/>
</dbReference>
<dbReference type="Proteomes" id="UP001147752">
    <property type="component" value="Unassembled WGS sequence"/>
</dbReference>
<dbReference type="GeneID" id="81457312"/>
<dbReference type="Pfam" id="PF01370">
    <property type="entry name" value="Epimerase"/>
    <property type="match status" value="1"/>
</dbReference>
<evidence type="ECO:0000256" key="2">
    <source>
        <dbReference type="ARBA" id="ARBA00023277"/>
    </source>
</evidence>
<evidence type="ECO:0000313" key="4">
    <source>
        <dbReference type="EMBL" id="KAJ5382488.1"/>
    </source>
</evidence>
<keyword evidence="1" id="KW-0521">NADP</keyword>
<dbReference type="PANTHER" id="PTHR43103:SF3">
    <property type="entry name" value="ADP-L-GLYCERO-D-MANNO-HEPTOSE-6-EPIMERASE"/>
    <property type="match status" value="1"/>
</dbReference>
<dbReference type="RefSeq" id="XP_056582264.1">
    <property type="nucleotide sequence ID" value="XM_056718129.1"/>
</dbReference>
<reference evidence="4" key="2">
    <citation type="journal article" date="2023" name="IMA Fungus">
        <title>Comparative genomic study of the Penicillium genus elucidates a diverse pangenome and 15 lateral gene transfer events.</title>
        <authorList>
            <person name="Petersen C."/>
            <person name="Sorensen T."/>
            <person name="Nielsen M.R."/>
            <person name="Sondergaard T.E."/>
            <person name="Sorensen J.L."/>
            <person name="Fitzpatrick D.A."/>
            <person name="Frisvad J.C."/>
            <person name="Nielsen K.L."/>
        </authorList>
    </citation>
    <scope>NUCLEOTIDE SEQUENCE</scope>
    <source>
        <strain evidence="4">IBT 3081</strain>
    </source>
</reference>
<protein>
    <recommendedName>
        <fullName evidence="3">NAD-dependent epimerase/dehydratase domain-containing protein</fullName>
    </recommendedName>
</protein>
<dbReference type="PANTHER" id="PTHR43103">
    <property type="entry name" value="NUCLEOSIDE-DIPHOSPHATE-SUGAR EPIMERASE"/>
    <property type="match status" value="1"/>
</dbReference>
<proteinExistence type="predicted"/>
<dbReference type="EMBL" id="JAPZBT010000001">
    <property type="protein sequence ID" value="KAJ5382488.1"/>
    <property type="molecule type" value="Genomic_DNA"/>
</dbReference>
<evidence type="ECO:0000259" key="3">
    <source>
        <dbReference type="Pfam" id="PF01370"/>
    </source>
</evidence>
<comment type="caution">
    <text evidence="4">The sequence shown here is derived from an EMBL/GenBank/DDBJ whole genome shotgun (WGS) entry which is preliminary data.</text>
</comment>
<keyword evidence="5" id="KW-1185">Reference proteome</keyword>
<evidence type="ECO:0000256" key="1">
    <source>
        <dbReference type="ARBA" id="ARBA00022857"/>
    </source>
</evidence>
<dbReference type="OrthoDB" id="16464at2759"/>
<name>A0A9W9SPW9_9EURO</name>
<evidence type="ECO:0000313" key="5">
    <source>
        <dbReference type="Proteomes" id="UP001147752"/>
    </source>
</evidence>
<dbReference type="AlphaFoldDB" id="A0A9W9SPW9"/>
<organism evidence="4 5">
    <name type="scientific">Penicillium concentricum</name>
    <dbReference type="NCBI Taxonomy" id="293559"/>
    <lineage>
        <taxon>Eukaryota</taxon>
        <taxon>Fungi</taxon>
        <taxon>Dikarya</taxon>
        <taxon>Ascomycota</taxon>
        <taxon>Pezizomycotina</taxon>
        <taxon>Eurotiomycetes</taxon>
        <taxon>Eurotiomycetidae</taxon>
        <taxon>Eurotiales</taxon>
        <taxon>Aspergillaceae</taxon>
        <taxon>Penicillium</taxon>
    </lineage>
</organism>
<feature type="domain" description="NAD-dependent epimerase/dehydratase" evidence="3">
    <location>
        <begin position="3"/>
        <end position="204"/>
    </location>
</feature>
<dbReference type="Gene3D" id="3.90.25.10">
    <property type="entry name" value="UDP-galactose 4-epimerase, domain 1"/>
    <property type="match status" value="1"/>
</dbReference>
<dbReference type="InterPro" id="IPR001509">
    <property type="entry name" value="Epimerase_deHydtase"/>
</dbReference>
<reference evidence="4" key="1">
    <citation type="submission" date="2022-12" db="EMBL/GenBank/DDBJ databases">
        <authorList>
            <person name="Petersen C."/>
        </authorList>
    </citation>
    <scope>NUCLEOTIDE SEQUENCE</scope>
    <source>
        <strain evidence="4">IBT 3081</strain>
    </source>
</reference>
<keyword evidence="2" id="KW-0119">Carbohydrate metabolism</keyword>
<accession>A0A9W9SPW9</accession>
<dbReference type="InterPro" id="IPR036291">
    <property type="entry name" value="NAD(P)-bd_dom_sf"/>
</dbReference>
<sequence>MKILITGGGGFIGQALARELLQNSANRLVLTDKIDFALPSDLPNPKHTITIQADLLEETDRVVTSDLDVVFILHGIMSSGAEANFDLGFQVNFDATRKLLNSIRSTAPGIRVIYASSIAVYGRPFPETITEDIFLAPEGSYGIQKVMCEALINEYTRRGFINGFSVRLPGIVVRPGLPAQAASSFLSGIIREPLAGKRCLVPTTERSKEFWVCSPKVLVSNLMDIMSLPRHALPLHRRALNLPGSLVTIQQMRDALEMVGGRDKLNLIDEVEDAEFAQLVSSWPANFDVSLALSLGLRQAESFDKAAEEYVQFLEQSKVKTC</sequence>
<gene>
    <name evidence="4" type="ORF">N7517_000399</name>
</gene>
<dbReference type="SUPFAM" id="SSF51735">
    <property type="entry name" value="NAD(P)-binding Rossmann-fold domains"/>
    <property type="match status" value="1"/>
</dbReference>